<reference evidence="1 2" key="1">
    <citation type="submission" date="2023-07" db="EMBL/GenBank/DDBJ databases">
        <title>Genomic Encyclopedia of Type Strains, Phase IV (KMG-IV): sequencing the most valuable type-strain genomes for metagenomic binning, comparative biology and taxonomic classification.</title>
        <authorList>
            <person name="Goeker M."/>
        </authorList>
    </citation>
    <scope>NUCLEOTIDE SEQUENCE [LARGE SCALE GENOMIC DNA]</scope>
    <source>
        <strain evidence="1 2">DSM 29005</strain>
    </source>
</reference>
<evidence type="ECO:0000313" key="1">
    <source>
        <dbReference type="EMBL" id="MDQ0232235.1"/>
    </source>
</evidence>
<name>A0ABT9ZM13_9BACI</name>
<dbReference type="Pfam" id="PF06338">
    <property type="entry name" value="ComK"/>
    <property type="match status" value="1"/>
</dbReference>
<sequence length="187" mass="21850">MVSLEKKDYIINRLTMALLPSEDGLSTTILETDEKFTIESRPLKIMDNSCRYFGSSYIGRKSGTKAVMGVTHKSPIMVDPANMIYFFPTTSSTRKNCIWLSHSHIKHHEKTTDNQTIVTFSNDEEYLLNISIGSFEKQFHRTAQLRTLMTTRIEQEQRKMDKILMSSEDEKYNQIYAQFIREIKKYL</sequence>
<organism evidence="1 2">
    <name type="scientific">Metabacillus malikii</name>
    <dbReference type="NCBI Taxonomy" id="1504265"/>
    <lineage>
        <taxon>Bacteria</taxon>
        <taxon>Bacillati</taxon>
        <taxon>Bacillota</taxon>
        <taxon>Bacilli</taxon>
        <taxon>Bacillales</taxon>
        <taxon>Bacillaceae</taxon>
        <taxon>Metabacillus</taxon>
    </lineage>
</organism>
<comment type="caution">
    <text evidence="1">The sequence shown here is derived from an EMBL/GenBank/DDBJ whole genome shotgun (WGS) entry which is preliminary data.</text>
</comment>
<keyword evidence="2" id="KW-1185">Reference proteome</keyword>
<proteinExistence type="predicted"/>
<evidence type="ECO:0000313" key="2">
    <source>
        <dbReference type="Proteomes" id="UP001234495"/>
    </source>
</evidence>
<protein>
    <submittedName>
        <fullName evidence="1">Competence protein ComK</fullName>
    </submittedName>
</protein>
<dbReference type="RefSeq" id="WP_307344243.1">
    <property type="nucleotide sequence ID" value="NZ_JAUSUD010000019.1"/>
</dbReference>
<dbReference type="Proteomes" id="UP001234495">
    <property type="component" value="Unassembled WGS sequence"/>
</dbReference>
<dbReference type="PIRSF" id="PIRSF011560">
    <property type="entry name" value="ComK"/>
    <property type="match status" value="1"/>
</dbReference>
<dbReference type="InterPro" id="IPR010461">
    <property type="entry name" value="ComK"/>
</dbReference>
<gene>
    <name evidence="1" type="ORF">J2S19_003522</name>
</gene>
<dbReference type="EMBL" id="JAUSUD010000019">
    <property type="protein sequence ID" value="MDQ0232235.1"/>
    <property type="molecule type" value="Genomic_DNA"/>
</dbReference>
<accession>A0ABT9ZM13</accession>